<dbReference type="SUPFAM" id="SSF58038">
    <property type="entry name" value="SNARE fusion complex"/>
    <property type="match status" value="1"/>
</dbReference>
<dbReference type="PROSITE" id="PS00914">
    <property type="entry name" value="SYNTAXIN"/>
    <property type="match status" value="1"/>
</dbReference>
<dbReference type="FunFam" id="1.20.58.90:FF:000004">
    <property type="entry name" value="Syntaxin 10"/>
    <property type="match status" value="1"/>
</dbReference>
<dbReference type="GO" id="GO:0031090">
    <property type="term" value="C:organelle membrane"/>
    <property type="evidence" value="ECO:0007669"/>
    <property type="project" value="UniProtKB-ARBA"/>
</dbReference>
<organism evidence="12 13">
    <name type="scientific">Smittium mucronatum</name>
    <dbReference type="NCBI Taxonomy" id="133383"/>
    <lineage>
        <taxon>Eukaryota</taxon>
        <taxon>Fungi</taxon>
        <taxon>Fungi incertae sedis</taxon>
        <taxon>Zoopagomycota</taxon>
        <taxon>Kickxellomycotina</taxon>
        <taxon>Harpellomycetes</taxon>
        <taxon>Harpellales</taxon>
        <taxon>Legeriomycetaceae</taxon>
        <taxon>Smittium</taxon>
    </lineage>
</organism>
<dbReference type="FunFam" id="1.20.5.110:FF:000006">
    <property type="entry name" value="Syntaxin 6"/>
    <property type="match status" value="1"/>
</dbReference>
<dbReference type="GO" id="GO:0006886">
    <property type="term" value="P:intracellular protein transport"/>
    <property type="evidence" value="ECO:0007669"/>
    <property type="project" value="InterPro"/>
</dbReference>
<dbReference type="InterPro" id="IPR010989">
    <property type="entry name" value="SNARE"/>
</dbReference>
<name>A0A1R0H3X6_9FUNG</name>
<evidence type="ECO:0000256" key="8">
    <source>
        <dbReference type="ARBA" id="ARBA00023136"/>
    </source>
</evidence>
<dbReference type="GO" id="GO:0005484">
    <property type="term" value="F:SNAP receptor activity"/>
    <property type="evidence" value="ECO:0007669"/>
    <property type="project" value="InterPro"/>
</dbReference>
<dbReference type="AlphaFoldDB" id="A0A1R0H3X6"/>
<dbReference type="InterPro" id="IPR006012">
    <property type="entry name" value="Syntaxin/epimorphin_CS"/>
</dbReference>
<dbReference type="Proteomes" id="UP000187455">
    <property type="component" value="Unassembled WGS sequence"/>
</dbReference>
<dbReference type="OrthoDB" id="546861at2759"/>
<dbReference type="PROSITE" id="PS50192">
    <property type="entry name" value="T_SNARE"/>
    <property type="match status" value="1"/>
</dbReference>
<dbReference type="Pfam" id="PF09177">
    <property type="entry name" value="STX6_10_61_N"/>
    <property type="match status" value="1"/>
</dbReference>
<keyword evidence="3" id="KW-0812">Transmembrane</keyword>
<proteinExistence type="inferred from homology"/>
<feature type="domain" description="T-SNARE coiled-coil homology" evidence="11">
    <location>
        <begin position="125"/>
        <end position="187"/>
    </location>
</feature>
<keyword evidence="4" id="KW-0653">Protein transport</keyword>
<dbReference type="SMART" id="SM00397">
    <property type="entry name" value="t_SNARE"/>
    <property type="match status" value="1"/>
</dbReference>
<evidence type="ECO:0000256" key="7">
    <source>
        <dbReference type="ARBA" id="ARBA00023054"/>
    </source>
</evidence>
<evidence type="ECO:0000256" key="6">
    <source>
        <dbReference type="ARBA" id="ARBA00023034"/>
    </source>
</evidence>
<dbReference type="GO" id="GO:0048193">
    <property type="term" value="P:Golgi vesicle transport"/>
    <property type="evidence" value="ECO:0007669"/>
    <property type="project" value="InterPro"/>
</dbReference>
<gene>
    <name evidence="12" type="ORF">AYI68_g2004</name>
</gene>
<comment type="caution">
    <text evidence="12">The sequence shown here is derived from an EMBL/GenBank/DDBJ whole genome shotgun (WGS) entry which is preliminary data.</text>
</comment>
<dbReference type="SUPFAM" id="SSF47661">
    <property type="entry name" value="t-snare proteins"/>
    <property type="match status" value="1"/>
</dbReference>
<keyword evidence="13" id="KW-1185">Reference proteome</keyword>
<protein>
    <recommendedName>
        <fullName evidence="10">t-SNARE affecting a late Golgi compartment protein 1</fullName>
    </recommendedName>
</protein>
<dbReference type="InterPro" id="IPR015260">
    <property type="entry name" value="Syntaxin-6/10/61_N"/>
</dbReference>
<dbReference type="Gene3D" id="1.20.58.90">
    <property type="match status" value="1"/>
</dbReference>
<keyword evidence="7" id="KW-0175">Coiled coil</keyword>
<evidence type="ECO:0000256" key="9">
    <source>
        <dbReference type="ARBA" id="ARBA00037801"/>
    </source>
</evidence>
<sequence length="202" mass="23187">MNDPFEIVKEDVEQALEQSNDMMYDWDRLRKQSSSTKPNSELDYIKQDLYNIFNSVEQDLSDLQSTVDIARQNPQKFGLDSAKLAARQKFIDTSFDKMKTPAQQDSNNSTNHMIIDFAAQQQQQQIILEQQDEHMDSILGTVRNLRGIAGAMNTELDDQAILLDEVDTMVDGTQSRLASARRRVNDFLRKSQGTFPPFNIYL</sequence>
<keyword evidence="5" id="KW-1133">Transmembrane helix</keyword>
<evidence type="ECO:0000256" key="1">
    <source>
        <dbReference type="ARBA" id="ARBA00009063"/>
    </source>
</evidence>
<reference evidence="12 13" key="1">
    <citation type="journal article" date="2016" name="Mol. Biol. Evol.">
        <title>Genome-Wide Survey of Gut Fungi (Harpellales) Reveals the First Horizontally Transferred Ubiquitin Gene from a Mosquito Host.</title>
        <authorList>
            <person name="Wang Y."/>
            <person name="White M.M."/>
            <person name="Kvist S."/>
            <person name="Moncalvo J.M."/>
        </authorList>
    </citation>
    <scope>NUCLEOTIDE SEQUENCE [LARGE SCALE GENOMIC DNA]</scope>
    <source>
        <strain evidence="12 13">ALG-7-W6</strain>
    </source>
</reference>
<keyword evidence="8" id="KW-0472">Membrane</keyword>
<keyword evidence="6" id="KW-0333">Golgi apparatus</keyword>
<evidence type="ECO:0000313" key="13">
    <source>
        <dbReference type="Proteomes" id="UP000187455"/>
    </source>
</evidence>
<dbReference type="STRING" id="133383.A0A1R0H3X6"/>
<evidence type="ECO:0000256" key="4">
    <source>
        <dbReference type="ARBA" id="ARBA00022927"/>
    </source>
</evidence>
<dbReference type="InterPro" id="IPR000727">
    <property type="entry name" value="T_SNARE_dom"/>
</dbReference>
<evidence type="ECO:0000313" key="12">
    <source>
        <dbReference type="EMBL" id="OLY83850.1"/>
    </source>
</evidence>
<dbReference type="Gene3D" id="1.20.5.110">
    <property type="match status" value="1"/>
</dbReference>
<dbReference type="CDD" id="cd15851">
    <property type="entry name" value="SNARE_Syntaxin6"/>
    <property type="match status" value="1"/>
</dbReference>
<dbReference type="GO" id="GO:0005802">
    <property type="term" value="C:trans-Golgi network"/>
    <property type="evidence" value="ECO:0007669"/>
    <property type="project" value="UniProtKB-ARBA"/>
</dbReference>
<evidence type="ECO:0000256" key="2">
    <source>
        <dbReference type="ARBA" id="ARBA00022448"/>
    </source>
</evidence>
<evidence type="ECO:0000256" key="3">
    <source>
        <dbReference type="ARBA" id="ARBA00022692"/>
    </source>
</evidence>
<evidence type="ECO:0000259" key="11">
    <source>
        <dbReference type="PROSITE" id="PS50192"/>
    </source>
</evidence>
<accession>A0A1R0H3X6</accession>
<comment type="subcellular location">
    <subcellularLocation>
        <location evidence="9">Golgi apparatus</location>
        <location evidence="9">trans-Golgi network membrane</location>
        <topology evidence="9">Single-pass type IV membrane protein</topology>
    </subcellularLocation>
</comment>
<comment type="similarity">
    <text evidence="1">Belongs to the syntaxin family.</text>
</comment>
<evidence type="ECO:0000256" key="5">
    <source>
        <dbReference type="ARBA" id="ARBA00022989"/>
    </source>
</evidence>
<evidence type="ECO:0000256" key="10">
    <source>
        <dbReference type="ARBA" id="ARBA00073343"/>
    </source>
</evidence>
<dbReference type="EMBL" id="LSSL01000727">
    <property type="protein sequence ID" value="OLY83850.1"/>
    <property type="molecule type" value="Genomic_DNA"/>
</dbReference>
<keyword evidence="2" id="KW-0813">Transport</keyword>